<dbReference type="STRING" id="137265.SAMN05421684_7967"/>
<dbReference type="EMBL" id="FNQB01000005">
    <property type="protein sequence ID" value="SDZ65232.1"/>
    <property type="molecule type" value="Genomic_DNA"/>
</dbReference>
<dbReference type="InterPro" id="IPR029442">
    <property type="entry name" value="GyrI-like"/>
</dbReference>
<keyword evidence="3" id="KW-1185">Reference proteome</keyword>
<dbReference type="SMART" id="SM00871">
    <property type="entry name" value="AraC_E_bind"/>
    <property type="match status" value="1"/>
</dbReference>
<gene>
    <name evidence="2" type="ORF">SAMN05421684_7967</name>
</gene>
<dbReference type="RefSeq" id="WP_090803907.1">
    <property type="nucleotide sequence ID" value="NZ_BOND01000029.1"/>
</dbReference>
<dbReference type="Pfam" id="PF06445">
    <property type="entry name" value="GyrI-like"/>
    <property type="match status" value="1"/>
</dbReference>
<dbReference type="Proteomes" id="UP000199632">
    <property type="component" value="Unassembled WGS sequence"/>
</dbReference>
<evidence type="ECO:0000313" key="3">
    <source>
        <dbReference type="Proteomes" id="UP000199632"/>
    </source>
</evidence>
<organism evidence="2 3">
    <name type="scientific">Asanoa ishikariensis</name>
    <dbReference type="NCBI Taxonomy" id="137265"/>
    <lineage>
        <taxon>Bacteria</taxon>
        <taxon>Bacillati</taxon>
        <taxon>Actinomycetota</taxon>
        <taxon>Actinomycetes</taxon>
        <taxon>Micromonosporales</taxon>
        <taxon>Micromonosporaceae</taxon>
        <taxon>Asanoa</taxon>
    </lineage>
</organism>
<proteinExistence type="predicted"/>
<feature type="domain" description="AraC effector-binding" evidence="1">
    <location>
        <begin position="1"/>
        <end position="158"/>
    </location>
</feature>
<evidence type="ECO:0000259" key="1">
    <source>
        <dbReference type="SMART" id="SM00871"/>
    </source>
</evidence>
<dbReference type="AlphaFoldDB" id="A0A1H3US66"/>
<dbReference type="InterPro" id="IPR010499">
    <property type="entry name" value="AraC_E-bd"/>
</dbReference>
<accession>A0A1H3US66</accession>
<protein>
    <submittedName>
        <fullName evidence="2">Effector-binding domain-containing protein</fullName>
    </submittedName>
</protein>
<dbReference type="InterPro" id="IPR011256">
    <property type="entry name" value="Reg_factor_effector_dom_sf"/>
</dbReference>
<dbReference type="SUPFAM" id="SSF55136">
    <property type="entry name" value="Probable bacterial effector-binding domain"/>
    <property type="match status" value="1"/>
</dbReference>
<dbReference type="OrthoDB" id="7849865at2"/>
<reference evidence="3" key="1">
    <citation type="submission" date="2016-10" db="EMBL/GenBank/DDBJ databases">
        <authorList>
            <person name="Varghese N."/>
            <person name="Submissions S."/>
        </authorList>
    </citation>
    <scope>NUCLEOTIDE SEQUENCE [LARGE SCALE GENOMIC DNA]</scope>
    <source>
        <strain evidence="3">DSM 44718</strain>
    </source>
</reference>
<sequence>MSPTIESWAAQPTIYVRTTVPTSDLMSAQGHALGALHAFLSSQAAVPAGPPYVRYHTFNDTKADVEVGVPVSTATEGAGQVSGGELPGGSVAFIVHFGSHEGLGEAYERLRSGVNDAGREAAGPAWEVYHWIDLTVAPDPAAWPAPTEWRTDLVQPLETK</sequence>
<dbReference type="Gene3D" id="3.20.80.10">
    <property type="entry name" value="Regulatory factor, effector binding domain"/>
    <property type="match status" value="1"/>
</dbReference>
<name>A0A1H3US66_9ACTN</name>
<evidence type="ECO:0000313" key="2">
    <source>
        <dbReference type="EMBL" id="SDZ65232.1"/>
    </source>
</evidence>